<feature type="non-terminal residue" evidence="2">
    <location>
        <position position="1"/>
    </location>
</feature>
<dbReference type="Gene3D" id="1.10.530.10">
    <property type="match status" value="1"/>
</dbReference>
<evidence type="ECO:0000313" key="3">
    <source>
        <dbReference type="Proteomes" id="UP000033969"/>
    </source>
</evidence>
<dbReference type="Pfam" id="PF01464">
    <property type="entry name" value="SLT"/>
    <property type="match status" value="1"/>
</dbReference>
<sequence>RLGWSPGISYLRFSWERSFIKPYTGASAVEQVALVEVEYDLGCSLNVPDKLLTWCDLIITHAGKYNIDPYLVAAVMLQESGGQPDVVSVSGAIGLMQIMPKDGIAASFLCANGPCFAERPSTQELLDPEFNINFGTRMLAGHIEKYGSVRDALKAYGPYDVGYYYADKVLAIYDSIRT</sequence>
<comment type="caution">
    <text evidence="2">The sequence shown here is derived from an EMBL/GenBank/DDBJ whole genome shotgun (WGS) entry which is preliminary data.</text>
</comment>
<name>A0A0G0WVD7_9BACT</name>
<reference evidence="2 3" key="1">
    <citation type="journal article" date="2015" name="Nature">
        <title>rRNA introns, odd ribosomes, and small enigmatic genomes across a large radiation of phyla.</title>
        <authorList>
            <person name="Brown C.T."/>
            <person name="Hug L.A."/>
            <person name="Thomas B.C."/>
            <person name="Sharon I."/>
            <person name="Castelle C.J."/>
            <person name="Singh A."/>
            <person name="Wilkins M.J."/>
            <person name="Williams K.H."/>
            <person name="Banfield J.F."/>
        </authorList>
    </citation>
    <scope>NUCLEOTIDE SEQUENCE [LARGE SCALE GENOMIC DNA]</scope>
</reference>
<protein>
    <recommendedName>
        <fullName evidence="1">Transglycosylase SLT domain-containing protein</fullName>
    </recommendedName>
</protein>
<gene>
    <name evidence="2" type="ORF">UU74_C0035G0009</name>
</gene>
<proteinExistence type="predicted"/>
<dbReference type="Proteomes" id="UP000033969">
    <property type="component" value="Unassembled WGS sequence"/>
</dbReference>
<evidence type="ECO:0000313" key="2">
    <source>
        <dbReference type="EMBL" id="KKS16680.1"/>
    </source>
</evidence>
<feature type="domain" description="Transglycosylase SLT" evidence="1">
    <location>
        <begin position="57"/>
        <end position="156"/>
    </location>
</feature>
<organism evidence="2 3">
    <name type="scientific">Candidatus Woesebacteria bacterium GW2011_GWA1_41_7</name>
    <dbReference type="NCBI Taxonomy" id="1618556"/>
    <lineage>
        <taxon>Bacteria</taxon>
        <taxon>Candidatus Woeseibacteriota</taxon>
    </lineage>
</organism>
<accession>A0A0G0WVD7</accession>
<dbReference type="AlphaFoldDB" id="A0A0G0WVD7"/>
<dbReference type="SUPFAM" id="SSF53955">
    <property type="entry name" value="Lysozyme-like"/>
    <property type="match status" value="1"/>
</dbReference>
<dbReference type="PANTHER" id="PTHR37423:SF2">
    <property type="entry name" value="MEMBRANE-BOUND LYTIC MUREIN TRANSGLYCOSYLASE C"/>
    <property type="match status" value="1"/>
</dbReference>
<dbReference type="PANTHER" id="PTHR37423">
    <property type="entry name" value="SOLUBLE LYTIC MUREIN TRANSGLYCOSYLASE-RELATED"/>
    <property type="match status" value="1"/>
</dbReference>
<dbReference type="EMBL" id="LCBU01000035">
    <property type="protein sequence ID" value="KKS16680.1"/>
    <property type="molecule type" value="Genomic_DNA"/>
</dbReference>
<evidence type="ECO:0000259" key="1">
    <source>
        <dbReference type="Pfam" id="PF01464"/>
    </source>
</evidence>
<dbReference type="InterPro" id="IPR008258">
    <property type="entry name" value="Transglycosylase_SLT_dom_1"/>
</dbReference>
<dbReference type="InterPro" id="IPR023346">
    <property type="entry name" value="Lysozyme-like_dom_sf"/>
</dbReference>